<dbReference type="PRINTS" id="PR00471">
    <property type="entry name" value="ACETATEKNASE"/>
</dbReference>
<accession>A0ABW5JIE9</accession>
<organism evidence="8 9">
    <name type="scientific">Gracilimonas halophila</name>
    <dbReference type="NCBI Taxonomy" id="1834464"/>
    <lineage>
        <taxon>Bacteria</taxon>
        <taxon>Pseudomonadati</taxon>
        <taxon>Balneolota</taxon>
        <taxon>Balneolia</taxon>
        <taxon>Balneolales</taxon>
        <taxon>Balneolaceae</taxon>
        <taxon>Gracilimonas</taxon>
    </lineage>
</organism>
<dbReference type="GO" id="GO:0016301">
    <property type="term" value="F:kinase activity"/>
    <property type="evidence" value="ECO:0007669"/>
    <property type="project" value="UniProtKB-KW"/>
</dbReference>
<keyword evidence="2 6" id="KW-0808">Transferase</keyword>
<keyword evidence="6" id="KW-0479">Metal-binding</keyword>
<keyword evidence="6" id="KW-0963">Cytoplasm</keyword>
<dbReference type="InterPro" id="IPR023865">
    <property type="entry name" value="Aliphatic_acid_kinase_CS"/>
</dbReference>
<feature type="binding site" evidence="6">
    <location>
        <begin position="331"/>
        <end position="335"/>
    </location>
    <ligand>
        <name>ATP</name>
        <dbReference type="ChEBI" id="CHEBI:30616"/>
    </ligand>
</feature>
<dbReference type="RefSeq" id="WP_390300451.1">
    <property type="nucleotide sequence ID" value="NZ_JBHULI010000024.1"/>
</dbReference>
<comment type="subunit">
    <text evidence="6">Homodimer.</text>
</comment>
<dbReference type="PROSITE" id="PS01076">
    <property type="entry name" value="ACETATE_KINASE_2"/>
    <property type="match status" value="1"/>
</dbReference>
<feature type="site" description="Transition state stabilizer" evidence="6">
    <location>
        <position position="241"/>
    </location>
</feature>
<dbReference type="HAMAP" id="MF_00020">
    <property type="entry name" value="Acetate_kinase"/>
    <property type="match status" value="1"/>
</dbReference>
<comment type="cofactor">
    <cofactor evidence="6">
        <name>Mg(2+)</name>
        <dbReference type="ChEBI" id="CHEBI:18420"/>
    </cofactor>
    <cofactor evidence="6">
        <name>Mn(2+)</name>
        <dbReference type="ChEBI" id="CHEBI:29035"/>
    </cofactor>
    <text evidence="6">Mg(2+). Can also accept Mn(2+).</text>
</comment>
<reference evidence="9" key="1">
    <citation type="journal article" date="2019" name="Int. J. Syst. Evol. Microbiol.">
        <title>The Global Catalogue of Microorganisms (GCM) 10K type strain sequencing project: providing services to taxonomists for standard genome sequencing and annotation.</title>
        <authorList>
            <consortium name="The Broad Institute Genomics Platform"/>
            <consortium name="The Broad Institute Genome Sequencing Center for Infectious Disease"/>
            <person name="Wu L."/>
            <person name="Ma J."/>
        </authorList>
    </citation>
    <scope>NUCLEOTIDE SEQUENCE [LARGE SCALE GENOMIC DNA]</scope>
    <source>
        <strain evidence="9">KCTC 52042</strain>
    </source>
</reference>
<keyword evidence="3 6" id="KW-0547">Nucleotide-binding</keyword>
<comment type="catalytic activity">
    <reaction evidence="6">
        <text>acetate + ATP = acetyl phosphate + ADP</text>
        <dbReference type="Rhea" id="RHEA:11352"/>
        <dbReference type="ChEBI" id="CHEBI:22191"/>
        <dbReference type="ChEBI" id="CHEBI:30089"/>
        <dbReference type="ChEBI" id="CHEBI:30616"/>
        <dbReference type="ChEBI" id="CHEBI:456216"/>
        <dbReference type="EC" id="2.7.2.1"/>
    </reaction>
</comment>
<comment type="function">
    <text evidence="6">Catalyzes the formation of acetyl phosphate from acetate and ATP. Can also catalyze the reverse reaction.</text>
</comment>
<dbReference type="CDD" id="cd24010">
    <property type="entry name" value="ASKHA_NBD_AcK_PK"/>
    <property type="match status" value="1"/>
</dbReference>
<comment type="caution">
    <text evidence="8">The sequence shown here is derived from an EMBL/GenBank/DDBJ whole genome shotgun (WGS) entry which is preliminary data.</text>
</comment>
<feature type="binding site" evidence="6">
    <location>
        <position position="14"/>
    </location>
    <ligand>
        <name>ATP</name>
        <dbReference type="ChEBI" id="CHEBI:30616"/>
    </ligand>
</feature>
<gene>
    <name evidence="6" type="primary">ackA</name>
    <name evidence="8" type="ORF">ACFSVN_07100</name>
</gene>
<dbReference type="PANTHER" id="PTHR21060">
    <property type="entry name" value="ACETATE KINASE"/>
    <property type="match status" value="1"/>
</dbReference>
<evidence type="ECO:0000256" key="4">
    <source>
        <dbReference type="ARBA" id="ARBA00022777"/>
    </source>
</evidence>
<feature type="binding site" evidence="6">
    <location>
        <position position="7"/>
    </location>
    <ligand>
        <name>Mg(2+)</name>
        <dbReference type="ChEBI" id="CHEBI:18420"/>
    </ligand>
</feature>
<protein>
    <recommendedName>
        <fullName evidence="6">Acetate kinase</fullName>
        <ecNumber evidence="6">2.7.2.1</ecNumber>
    </recommendedName>
    <alternativeName>
        <fullName evidence="6">Acetokinase</fullName>
    </alternativeName>
</protein>
<dbReference type="InterPro" id="IPR000890">
    <property type="entry name" value="Aliphatic_acid_kin_short-chain"/>
</dbReference>
<dbReference type="EMBL" id="JBHULI010000024">
    <property type="protein sequence ID" value="MFD2532208.1"/>
    <property type="molecule type" value="Genomic_DNA"/>
</dbReference>
<feature type="active site" description="Proton donor/acceptor" evidence="6">
    <location>
        <position position="148"/>
    </location>
</feature>
<dbReference type="Gene3D" id="3.30.420.40">
    <property type="match status" value="2"/>
</dbReference>
<keyword evidence="4 6" id="KW-0418">Kinase</keyword>
<evidence type="ECO:0000256" key="2">
    <source>
        <dbReference type="ARBA" id="ARBA00022679"/>
    </source>
</evidence>
<keyword evidence="9" id="KW-1185">Reference proteome</keyword>
<dbReference type="EC" id="2.7.2.1" evidence="6"/>
<feature type="binding site" evidence="6">
    <location>
        <begin position="208"/>
        <end position="212"/>
    </location>
    <ligand>
        <name>ATP</name>
        <dbReference type="ChEBI" id="CHEBI:30616"/>
    </ligand>
</feature>
<dbReference type="SUPFAM" id="SSF53067">
    <property type="entry name" value="Actin-like ATPase domain"/>
    <property type="match status" value="2"/>
</dbReference>
<keyword evidence="5 6" id="KW-0067">ATP-binding</keyword>
<comment type="similarity">
    <text evidence="1 6 7">Belongs to the acetokinase family.</text>
</comment>
<evidence type="ECO:0000256" key="7">
    <source>
        <dbReference type="RuleBase" id="RU003835"/>
    </source>
</evidence>
<evidence type="ECO:0000313" key="9">
    <source>
        <dbReference type="Proteomes" id="UP001597460"/>
    </source>
</evidence>
<comment type="subcellular location">
    <subcellularLocation>
        <location evidence="6">Cytoplasm</location>
    </subcellularLocation>
</comment>
<feature type="binding site" evidence="6">
    <location>
        <position position="91"/>
    </location>
    <ligand>
        <name>substrate</name>
    </ligand>
</feature>
<dbReference type="PIRSF" id="PIRSF000722">
    <property type="entry name" value="Acetate_prop_kin"/>
    <property type="match status" value="1"/>
</dbReference>
<dbReference type="Proteomes" id="UP001597460">
    <property type="component" value="Unassembled WGS sequence"/>
</dbReference>
<evidence type="ECO:0000256" key="1">
    <source>
        <dbReference type="ARBA" id="ARBA00008748"/>
    </source>
</evidence>
<dbReference type="Pfam" id="PF00871">
    <property type="entry name" value="Acetate_kinase"/>
    <property type="match status" value="1"/>
</dbReference>
<evidence type="ECO:0000256" key="5">
    <source>
        <dbReference type="ARBA" id="ARBA00022840"/>
    </source>
</evidence>
<dbReference type="InterPro" id="IPR043129">
    <property type="entry name" value="ATPase_NBD"/>
</dbReference>
<dbReference type="PROSITE" id="PS01075">
    <property type="entry name" value="ACETATE_KINASE_1"/>
    <property type="match status" value="1"/>
</dbReference>
<evidence type="ECO:0000313" key="8">
    <source>
        <dbReference type="EMBL" id="MFD2532208.1"/>
    </source>
</evidence>
<comment type="pathway">
    <text evidence="6">Metabolic intermediate biosynthesis; acetyl-CoA biosynthesis; acetyl-CoA from acetate: step 1/2.</text>
</comment>
<keyword evidence="6" id="KW-0460">Magnesium</keyword>
<evidence type="ECO:0000256" key="3">
    <source>
        <dbReference type="ARBA" id="ARBA00022741"/>
    </source>
</evidence>
<dbReference type="NCBIfam" id="TIGR00016">
    <property type="entry name" value="ackA"/>
    <property type="match status" value="1"/>
</dbReference>
<sequence>MKILVINCGSSSIKYQLINTEDQESLCKGLVERIGAVTSIIKQEFKGEKPIKKTMVIENHASALKTIMELLVEADNDHLQTLDEIEAVGHRVVHGGETFKDSVLIDEDVEEAIQQAFDIAPLHNPPNLDGIRAAKKHLPDVPHVAVFDTAFHHSIPKHAFLYGIPNRLYRRYKIRKYGFHGTSHYYVSRKYHQITGAPKEGSKVITCHLGNGCSITAIKDGKSYDTSMGFSPLEGLVMGTRSGDIDPSIVFYLIEKEELSLANVHALLNKHSGLLGLSGYAADMRDLIEEAESGDRRCTEAIDVFCYRIQKYIGSYIAAMNGVDAIIFTGGIGENAPLIREKVLSEMNFAGIELDSKRNKELKNETLISADNSKVQVHVIPTNEELVIAIDAAKIATASKQTPWA</sequence>
<name>A0ABW5JIE9_9BACT</name>
<feature type="binding site" evidence="6">
    <location>
        <begin position="283"/>
        <end position="285"/>
    </location>
    <ligand>
        <name>ATP</name>
        <dbReference type="ChEBI" id="CHEBI:30616"/>
    </ligand>
</feature>
<feature type="binding site" evidence="6">
    <location>
        <position position="384"/>
    </location>
    <ligand>
        <name>Mg(2+)</name>
        <dbReference type="ChEBI" id="CHEBI:18420"/>
    </ligand>
</feature>
<evidence type="ECO:0000256" key="6">
    <source>
        <dbReference type="HAMAP-Rule" id="MF_00020"/>
    </source>
</evidence>
<dbReference type="PANTHER" id="PTHR21060:SF15">
    <property type="entry name" value="ACETATE KINASE-RELATED"/>
    <property type="match status" value="1"/>
</dbReference>
<dbReference type="InterPro" id="IPR004372">
    <property type="entry name" value="Ac/propionate_kinase"/>
</dbReference>
<feature type="site" description="Transition state stabilizer" evidence="6">
    <location>
        <position position="180"/>
    </location>
</feature>
<proteinExistence type="inferred from homology"/>